<evidence type="ECO:0000256" key="2">
    <source>
        <dbReference type="ARBA" id="ARBA00004651"/>
    </source>
</evidence>
<evidence type="ECO:0000256" key="8">
    <source>
        <dbReference type="ARBA" id="ARBA00023065"/>
    </source>
</evidence>
<evidence type="ECO:0000256" key="9">
    <source>
        <dbReference type="ARBA" id="ARBA00023136"/>
    </source>
</evidence>
<dbReference type="InterPro" id="IPR059116">
    <property type="entry name" value="P2X_receptor"/>
</dbReference>
<evidence type="ECO:0000313" key="16">
    <source>
        <dbReference type="EMBL" id="CAJ0965437.1"/>
    </source>
</evidence>
<dbReference type="InterPro" id="IPR001429">
    <property type="entry name" value="P2X_purnocptor"/>
</dbReference>
<sequence length="331" mass="38107">MTEPNRNEERSLLRKCVVPVVPSIDPPAPVLIDGELEYVVEKILDSRFSRRKLQYLVKWKGYGQEDNSWVVASDDDLVRAFHLAHPDWPGGSGRKCPIFGYKFCFNTRTSFGLVPRDSIKSPSLVCFLAGIKTGKCNKTQRTCEIYGWCPVENPGHLRSNTENKSDTTYLRTCTYDPISSPYCPIFKIREMVTKAGHSFKELSFLGGVVGIDIMWICDLDKSESVCKPQYSFRLQDRKNNFRTATYYWDRENQEYRDLLKLYGIRFEISVTGEARKFSIIPTVIRLGTGCAFLGAVSNYIDYITLHAFKEPEKCIYSTNFYNLHLLYNHVQ</sequence>
<comment type="catalytic activity">
    <reaction evidence="14">
        <text>Ca(2+)(in) = Ca(2+)(out)</text>
        <dbReference type="Rhea" id="RHEA:29671"/>
        <dbReference type="ChEBI" id="CHEBI:29108"/>
    </reaction>
</comment>
<comment type="caution">
    <text evidence="16">The sequence shown here is derived from an EMBL/GenBank/DDBJ whole genome shotgun (WGS) entry which is preliminary data.</text>
</comment>
<organism evidence="16 17">
    <name type="scientific">Ranitomeya imitator</name>
    <name type="common">mimic poison frog</name>
    <dbReference type="NCBI Taxonomy" id="111125"/>
    <lineage>
        <taxon>Eukaryota</taxon>
        <taxon>Metazoa</taxon>
        <taxon>Chordata</taxon>
        <taxon>Craniata</taxon>
        <taxon>Vertebrata</taxon>
        <taxon>Euteleostomi</taxon>
        <taxon>Amphibia</taxon>
        <taxon>Batrachia</taxon>
        <taxon>Anura</taxon>
        <taxon>Neobatrachia</taxon>
        <taxon>Hyloidea</taxon>
        <taxon>Dendrobatidae</taxon>
        <taxon>Dendrobatinae</taxon>
        <taxon>Ranitomeya</taxon>
    </lineage>
</organism>
<keyword evidence="17" id="KW-1185">Reference proteome</keyword>
<dbReference type="InterPro" id="IPR016197">
    <property type="entry name" value="Chromo-like_dom_sf"/>
</dbReference>
<proteinExistence type="inferred from homology"/>
<evidence type="ECO:0000313" key="17">
    <source>
        <dbReference type="Proteomes" id="UP001176940"/>
    </source>
</evidence>
<dbReference type="Pfam" id="PF00385">
    <property type="entry name" value="Chromo"/>
    <property type="match status" value="1"/>
</dbReference>
<dbReference type="SMART" id="SM00298">
    <property type="entry name" value="CHROMO"/>
    <property type="match status" value="1"/>
</dbReference>
<keyword evidence="8" id="KW-0406">Ion transport</keyword>
<comment type="subcellular location">
    <subcellularLocation>
        <location evidence="2">Cell membrane</location>
        <topology evidence="2">Multi-pass membrane protein</topology>
    </subcellularLocation>
    <subcellularLocation>
        <location evidence="1">Nucleus</location>
    </subcellularLocation>
</comment>
<dbReference type="Proteomes" id="UP001176940">
    <property type="component" value="Unassembled WGS sequence"/>
</dbReference>
<keyword evidence="7" id="KW-1133">Transmembrane helix</keyword>
<evidence type="ECO:0000256" key="5">
    <source>
        <dbReference type="ARBA" id="ARBA00022475"/>
    </source>
</evidence>
<name>A0ABN9MIK7_9NEOB</name>
<dbReference type="InterPro" id="IPR027309">
    <property type="entry name" value="P2X_extracellular_dom_sf"/>
</dbReference>
<gene>
    <name evidence="16" type="ORF">RIMI_LOCUS20296706</name>
</gene>
<dbReference type="PANTHER" id="PTHR10125">
    <property type="entry name" value="P2X PURINOCEPTOR"/>
    <property type="match status" value="1"/>
</dbReference>
<feature type="domain" description="Chromo" evidence="15">
    <location>
        <begin position="38"/>
        <end position="69"/>
    </location>
</feature>
<reference evidence="16" key="1">
    <citation type="submission" date="2023-07" db="EMBL/GenBank/DDBJ databases">
        <authorList>
            <person name="Stuckert A."/>
        </authorList>
    </citation>
    <scope>NUCLEOTIDE SEQUENCE</scope>
</reference>
<dbReference type="CDD" id="cd00024">
    <property type="entry name" value="CD_CSD"/>
    <property type="match status" value="1"/>
</dbReference>
<accession>A0ABN9MIK7</accession>
<dbReference type="InterPro" id="IPR000953">
    <property type="entry name" value="Chromo/chromo_shadow_dom"/>
</dbReference>
<dbReference type="EMBL" id="CAUEEQ010067467">
    <property type="protein sequence ID" value="CAJ0965437.1"/>
    <property type="molecule type" value="Genomic_DNA"/>
</dbReference>
<keyword evidence="4" id="KW-0813">Transport</keyword>
<evidence type="ECO:0000256" key="13">
    <source>
        <dbReference type="ARBA" id="ARBA00023303"/>
    </source>
</evidence>
<keyword evidence="12" id="KW-1071">Ligand-gated ion channel</keyword>
<keyword evidence="10" id="KW-1015">Disulfide bond</keyword>
<evidence type="ECO:0000256" key="7">
    <source>
        <dbReference type="ARBA" id="ARBA00022989"/>
    </source>
</evidence>
<keyword evidence="5" id="KW-1003">Cell membrane</keyword>
<dbReference type="PROSITE" id="PS01212">
    <property type="entry name" value="P2X_RECEPTOR"/>
    <property type="match status" value="1"/>
</dbReference>
<dbReference type="InterPro" id="IPR053792">
    <property type="entry name" value="P2X_RECEPTOR_CS"/>
</dbReference>
<evidence type="ECO:0000256" key="10">
    <source>
        <dbReference type="ARBA" id="ARBA00023157"/>
    </source>
</evidence>
<keyword evidence="11" id="KW-0325">Glycoprotein</keyword>
<evidence type="ECO:0000256" key="14">
    <source>
        <dbReference type="ARBA" id="ARBA00036634"/>
    </source>
</evidence>
<protein>
    <recommendedName>
        <fullName evidence="15">Chromo domain-containing protein</fullName>
    </recommendedName>
</protein>
<evidence type="ECO:0000256" key="3">
    <source>
        <dbReference type="ARBA" id="ARBA00009848"/>
    </source>
</evidence>
<dbReference type="SUPFAM" id="SSF54160">
    <property type="entry name" value="Chromo domain-like"/>
    <property type="match status" value="1"/>
</dbReference>
<dbReference type="PRINTS" id="PR01307">
    <property type="entry name" value="P2XRECEPTOR"/>
</dbReference>
<evidence type="ECO:0000256" key="1">
    <source>
        <dbReference type="ARBA" id="ARBA00004123"/>
    </source>
</evidence>
<dbReference type="PANTHER" id="PTHR10125:SF21">
    <property type="entry name" value="P2X PURINOCEPTOR 6"/>
    <property type="match status" value="1"/>
</dbReference>
<comment type="similarity">
    <text evidence="3">Belongs to the P2X receptor family.</text>
</comment>
<dbReference type="Pfam" id="PF00864">
    <property type="entry name" value="P2X_receptor"/>
    <property type="match status" value="1"/>
</dbReference>
<evidence type="ECO:0000256" key="12">
    <source>
        <dbReference type="ARBA" id="ARBA00023286"/>
    </source>
</evidence>
<keyword evidence="9" id="KW-0472">Membrane</keyword>
<dbReference type="InterPro" id="IPR023780">
    <property type="entry name" value="Chromo_domain"/>
</dbReference>
<evidence type="ECO:0000256" key="4">
    <source>
        <dbReference type="ARBA" id="ARBA00022448"/>
    </source>
</evidence>
<evidence type="ECO:0000256" key="6">
    <source>
        <dbReference type="ARBA" id="ARBA00022692"/>
    </source>
</evidence>
<evidence type="ECO:0000256" key="11">
    <source>
        <dbReference type="ARBA" id="ARBA00023180"/>
    </source>
</evidence>
<evidence type="ECO:0000259" key="15">
    <source>
        <dbReference type="PROSITE" id="PS50013"/>
    </source>
</evidence>
<keyword evidence="13" id="KW-0407">Ion channel</keyword>
<dbReference type="PROSITE" id="PS50013">
    <property type="entry name" value="CHROMO_2"/>
    <property type="match status" value="1"/>
</dbReference>
<keyword evidence="6" id="KW-0812">Transmembrane</keyword>
<dbReference type="Gene3D" id="2.60.490.10">
    <property type="entry name" value="atp-gated p2x4 ion channel domain"/>
    <property type="match status" value="2"/>
</dbReference>
<dbReference type="Gene3D" id="2.40.50.40">
    <property type="match status" value="1"/>
</dbReference>